<dbReference type="EMBL" id="QAYG01000004">
    <property type="protein sequence ID" value="PTW60468.1"/>
    <property type="molecule type" value="Genomic_DNA"/>
</dbReference>
<accession>A0A2T5V9N9</accession>
<dbReference type="Gene3D" id="2.40.30.170">
    <property type="match status" value="1"/>
</dbReference>
<dbReference type="GO" id="GO:0046677">
    <property type="term" value="P:response to antibiotic"/>
    <property type="evidence" value="ECO:0007669"/>
    <property type="project" value="TreeGrafter"/>
</dbReference>
<dbReference type="PANTHER" id="PTHR30158:SF3">
    <property type="entry name" value="MULTIDRUG EFFLUX PUMP SUBUNIT ACRA-RELATED"/>
    <property type="match status" value="1"/>
</dbReference>
<comment type="caution">
    <text evidence="9">The sequence shown here is derived from an EMBL/GenBank/DDBJ whole genome shotgun (WGS) entry which is preliminary data.</text>
</comment>
<evidence type="ECO:0000313" key="9">
    <source>
        <dbReference type="EMBL" id="PTW60468.1"/>
    </source>
</evidence>
<evidence type="ECO:0000259" key="6">
    <source>
        <dbReference type="Pfam" id="PF25917"/>
    </source>
</evidence>
<dbReference type="Gene3D" id="2.40.50.100">
    <property type="match status" value="1"/>
</dbReference>
<feature type="domain" description="Multidrug resistance protein MdtA-like alpha-helical hairpin" evidence="5">
    <location>
        <begin position="114"/>
        <end position="183"/>
    </location>
</feature>
<evidence type="ECO:0000313" key="10">
    <source>
        <dbReference type="Proteomes" id="UP000244081"/>
    </source>
</evidence>
<gene>
    <name evidence="9" type="ORF">C8N35_10491</name>
</gene>
<organism evidence="9 10">
    <name type="scientific">Breoghania corrubedonensis</name>
    <dbReference type="NCBI Taxonomy" id="665038"/>
    <lineage>
        <taxon>Bacteria</taxon>
        <taxon>Pseudomonadati</taxon>
        <taxon>Pseudomonadota</taxon>
        <taxon>Alphaproteobacteria</taxon>
        <taxon>Hyphomicrobiales</taxon>
        <taxon>Stappiaceae</taxon>
        <taxon>Breoghania</taxon>
    </lineage>
</organism>
<dbReference type="Pfam" id="PF25967">
    <property type="entry name" value="RND-MFP_C"/>
    <property type="match status" value="1"/>
</dbReference>
<evidence type="ECO:0000259" key="7">
    <source>
        <dbReference type="Pfam" id="PF25944"/>
    </source>
</evidence>
<feature type="domain" description="Multidrug resistance protein MdtA-like C-terminal permuted SH3" evidence="8">
    <location>
        <begin position="316"/>
        <end position="373"/>
    </location>
</feature>
<feature type="domain" description="Multidrug resistance protein MdtA-like beta-barrel" evidence="7">
    <location>
        <begin position="220"/>
        <end position="309"/>
    </location>
</feature>
<protein>
    <submittedName>
        <fullName evidence="9">Membrane fusion protein (Multidrug efflux system)</fullName>
    </submittedName>
</protein>
<dbReference type="GO" id="GO:0030313">
    <property type="term" value="C:cell envelope"/>
    <property type="evidence" value="ECO:0007669"/>
    <property type="project" value="UniProtKB-SubCell"/>
</dbReference>
<dbReference type="GO" id="GO:0005886">
    <property type="term" value="C:plasma membrane"/>
    <property type="evidence" value="ECO:0007669"/>
    <property type="project" value="TreeGrafter"/>
</dbReference>
<feature type="domain" description="Multidrug resistance protein MdtA-like barrel-sandwich hybrid" evidence="6">
    <location>
        <begin position="74"/>
        <end position="215"/>
    </location>
</feature>
<evidence type="ECO:0000259" key="5">
    <source>
        <dbReference type="Pfam" id="PF25876"/>
    </source>
</evidence>
<feature type="coiled-coil region" evidence="3">
    <location>
        <begin position="121"/>
        <end position="179"/>
    </location>
</feature>
<dbReference type="PANTHER" id="PTHR30158">
    <property type="entry name" value="ACRA/E-RELATED COMPONENT OF DRUG EFFLUX TRANSPORTER"/>
    <property type="match status" value="1"/>
</dbReference>
<comment type="similarity">
    <text evidence="2">Belongs to the membrane fusion protein (MFP) (TC 8.A.1) family.</text>
</comment>
<feature type="chain" id="PRO_5015635731" evidence="4">
    <location>
        <begin position="30"/>
        <end position="414"/>
    </location>
</feature>
<evidence type="ECO:0000256" key="3">
    <source>
        <dbReference type="SAM" id="Coils"/>
    </source>
</evidence>
<dbReference type="Pfam" id="PF25917">
    <property type="entry name" value="BSH_RND"/>
    <property type="match status" value="1"/>
</dbReference>
<dbReference type="InterPro" id="IPR058627">
    <property type="entry name" value="MdtA-like_C"/>
</dbReference>
<dbReference type="Gene3D" id="1.10.287.470">
    <property type="entry name" value="Helix hairpin bin"/>
    <property type="match status" value="1"/>
</dbReference>
<evidence type="ECO:0000256" key="2">
    <source>
        <dbReference type="ARBA" id="ARBA00009477"/>
    </source>
</evidence>
<dbReference type="AlphaFoldDB" id="A0A2T5V9N9"/>
<reference evidence="9 10" key="1">
    <citation type="submission" date="2018-04" db="EMBL/GenBank/DDBJ databases">
        <title>Genomic Encyclopedia of Archaeal and Bacterial Type Strains, Phase II (KMG-II): from individual species to whole genera.</title>
        <authorList>
            <person name="Goeker M."/>
        </authorList>
    </citation>
    <scope>NUCLEOTIDE SEQUENCE [LARGE SCALE GENOMIC DNA]</scope>
    <source>
        <strain evidence="9 10">DSM 23382</strain>
    </source>
</reference>
<dbReference type="SUPFAM" id="SSF111369">
    <property type="entry name" value="HlyD-like secretion proteins"/>
    <property type="match status" value="1"/>
</dbReference>
<keyword evidence="10" id="KW-1185">Reference proteome</keyword>
<keyword evidence="4" id="KW-0732">Signal</keyword>
<dbReference type="InterPro" id="IPR006143">
    <property type="entry name" value="RND_pump_MFP"/>
</dbReference>
<keyword evidence="3" id="KW-0175">Coiled coil</keyword>
<evidence type="ECO:0000256" key="1">
    <source>
        <dbReference type="ARBA" id="ARBA00004196"/>
    </source>
</evidence>
<feature type="signal peptide" evidence="4">
    <location>
        <begin position="1"/>
        <end position="29"/>
    </location>
</feature>
<dbReference type="Pfam" id="PF25944">
    <property type="entry name" value="Beta-barrel_RND"/>
    <property type="match status" value="1"/>
</dbReference>
<dbReference type="GO" id="GO:0015562">
    <property type="term" value="F:efflux transmembrane transporter activity"/>
    <property type="evidence" value="ECO:0007669"/>
    <property type="project" value="InterPro"/>
</dbReference>
<dbReference type="Proteomes" id="UP000244081">
    <property type="component" value="Unassembled WGS sequence"/>
</dbReference>
<name>A0A2T5V9N9_9HYPH</name>
<dbReference type="Gene3D" id="2.40.420.20">
    <property type="match status" value="1"/>
</dbReference>
<comment type="subcellular location">
    <subcellularLocation>
        <location evidence="1">Cell envelope</location>
    </subcellularLocation>
</comment>
<sequence length="414" mass="43702">MISSTIGSKMRRRPLIGAALVGLACLGLAACDEQKQQAENGAPKGKYEVGVIKLEPQTVAITAELPGRTAASLVAEVRPQVGGIILKRLFKEGSEVQEGDVLYQIDPASYQATFDSAKAALQNAEAAVPSAQSKYDRYENLVKQDAVAKQDYDDALSSLLQAKAEVAAQKANVETARINLDYTKVKAAISGRVDASTVTVGALVTADQTSALTTIRTLDPINVDVIQSSTNLLRLERAVKEGRVKTSGDNVAVKLRLEDGSIYDMNGSLEFRESVIDETTGTFTVRLQFPNPDHLLLPGMYVRGIIEEGVAEGSFLVPQSLVEHTPEGAATAKFVNKDGKVDVRTLSVQRSVGNNWLVDGGISAGDLLIVEGTSKVAAGQEVKTRMVDAAEINSLGSSGAAATDDGSAAAANKN</sequence>
<dbReference type="NCBIfam" id="TIGR01730">
    <property type="entry name" value="RND_mfp"/>
    <property type="match status" value="1"/>
</dbReference>
<proteinExistence type="inferred from homology"/>
<dbReference type="Pfam" id="PF25876">
    <property type="entry name" value="HH_MFP_RND"/>
    <property type="match status" value="1"/>
</dbReference>
<dbReference type="InterPro" id="IPR058625">
    <property type="entry name" value="MdtA-like_BSH"/>
</dbReference>
<dbReference type="InterPro" id="IPR058626">
    <property type="entry name" value="MdtA-like_b-barrel"/>
</dbReference>
<dbReference type="InterPro" id="IPR058624">
    <property type="entry name" value="MdtA-like_HH"/>
</dbReference>
<evidence type="ECO:0000259" key="8">
    <source>
        <dbReference type="Pfam" id="PF25967"/>
    </source>
</evidence>
<evidence type="ECO:0000256" key="4">
    <source>
        <dbReference type="SAM" id="SignalP"/>
    </source>
</evidence>